<feature type="chain" id="PRO_5032819953" evidence="5">
    <location>
        <begin position="26"/>
        <end position="676"/>
    </location>
</feature>
<keyword evidence="3" id="KW-0378">Hydrolase</keyword>
<protein>
    <submittedName>
        <fullName evidence="6">GDSL esterase/lipase</fullName>
    </submittedName>
</protein>
<comment type="similarity">
    <text evidence="1">Belongs to the 'GDSL' lipolytic enzyme family.</text>
</comment>
<dbReference type="EMBL" id="SWLB01000001">
    <property type="protein sequence ID" value="KAF3341537.1"/>
    <property type="molecule type" value="Genomic_DNA"/>
</dbReference>
<evidence type="ECO:0000256" key="2">
    <source>
        <dbReference type="ARBA" id="ARBA00022729"/>
    </source>
</evidence>
<evidence type="ECO:0000313" key="6">
    <source>
        <dbReference type="EMBL" id="KAF3341537.1"/>
    </source>
</evidence>
<dbReference type="InterPro" id="IPR035669">
    <property type="entry name" value="SGNH_plant_lipase-like"/>
</dbReference>
<gene>
    <name evidence="6" type="ORF">FCM35_KLT00175</name>
</gene>
<feature type="signal peptide" evidence="5">
    <location>
        <begin position="1"/>
        <end position="25"/>
    </location>
</feature>
<dbReference type="InterPro" id="IPR036514">
    <property type="entry name" value="SGNH_hydro_sf"/>
</dbReference>
<reference evidence="6" key="1">
    <citation type="submission" date="2020-01" db="EMBL/GenBank/DDBJ databases">
        <title>Genome sequence of Kobresia littledalei, the first chromosome-level genome in the family Cyperaceae.</title>
        <authorList>
            <person name="Qu G."/>
        </authorList>
    </citation>
    <scope>NUCLEOTIDE SEQUENCE</scope>
    <source>
        <strain evidence="6">C.B.Clarke</strain>
        <tissue evidence="6">Leaf</tissue>
    </source>
</reference>
<evidence type="ECO:0000256" key="5">
    <source>
        <dbReference type="SAM" id="SignalP"/>
    </source>
</evidence>
<dbReference type="PANTHER" id="PTHR22835:SF663">
    <property type="entry name" value="LIPASE-LIKE"/>
    <property type="match status" value="1"/>
</dbReference>
<evidence type="ECO:0000256" key="1">
    <source>
        <dbReference type="ARBA" id="ARBA00008668"/>
    </source>
</evidence>
<dbReference type="PANTHER" id="PTHR22835">
    <property type="entry name" value="ZINC FINGER FYVE DOMAIN CONTAINING PROTEIN"/>
    <property type="match status" value="1"/>
</dbReference>
<sequence length="676" mass="73587">MDSSKLSPVVLFLLFLVLLISTVDAVQSLCCFDRIFSFGDSMTDAGNFCRMQGGSCNAPPFGETYFHKPNGRFCDGRLIVDFIAQAYGLPLPPPSMAGNTAEYFQHGANFAVSGSMALNNSAYKSVTGLTGGDHSLGIQLQSLKDLVSTYILPNSLFVMGEIGGVDYIGGLVSNKSVEEMKSWVPYVVAAISSAVNDLINHGATTLVVPGNYAFGCAPWFLTLYKSNNSADYDIFGCIKRINELSVYHNTMLMEELSKQRLLHPLTRIVYADYYGAQSQLFLNAKTLGFTSPLLACCGAPGQACGSQGSQLCPDPAKYISWDGNHLTEAANHIIANEILYGPNKKKKNLISRPMDSSSKLSPFVLFSLLFIFLISTDTVQSLCCFDRIFSFGDSMTDAGNACRMQGGSCSVPPYGETYFHKPNGRWSDGRIIVDFIAEAYGLPLPPPSMAGNTPEYFKHGANFAVAAAQALNYSTYKKVTGLDAPGADHSLGIQLQSFKDFLPIISQGSSNAIMASSLFVVGEIGGVDYIHGLRSKKSIEDMKPWVPYVVAAISSAVNDLINLGATTLIVPGNFAFGCAPGYLNIYQSNNTDDYDTLGCIKWLNELSVYHNNMLMEELIKQRLLHPLTKIIFQLLYLHVAGLQVHHIITPGISRVGRRELNLVQIQRDIFHGTGVT</sequence>
<dbReference type="GO" id="GO:0016788">
    <property type="term" value="F:hydrolase activity, acting on ester bonds"/>
    <property type="evidence" value="ECO:0007669"/>
    <property type="project" value="InterPro"/>
</dbReference>
<dbReference type="OrthoDB" id="607877at2759"/>
<keyword evidence="2 5" id="KW-0732">Signal</keyword>
<name>A0A833RIU9_9POAL</name>
<evidence type="ECO:0000256" key="4">
    <source>
        <dbReference type="ARBA" id="ARBA00023180"/>
    </source>
</evidence>
<dbReference type="Pfam" id="PF00657">
    <property type="entry name" value="Lipase_GDSL"/>
    <property type="match status" value="2"/>
</dbReference>
<organism evidence="6 7">
    <name type="scientific">Carex littledalei</name>
    <dbReference type="NCBI Taxonomy" id="544730"/>
    <lineage>
        <taxon>Eukaryota</taxon>
        <taxon>Viridiplantae</taxon>
        <taxon>Streptophyta</taxon>
        <taxon>Embryophyta</taxon>
        <taxon>Tracheophyta</taxon>
        <taxon>Spermatophyta</taxon>
        <taxon>Magnoliopsida</taxon>
        <taxon>Liliopsida</taxon>
        <taxon>Poales</taxon>
        <taxon>Cyperaceae</taxon>
        <taxon>Cyperoideae</taxon>
        <taxon>Cariceae</taxon>
        <taxon>Carex</taxon>
        <taxon>Carex subgen. Euthyceras</taxon>
    </lineage>
</organism>
<proteinExistence type="inferred from homology"/>
<dbReference type="CDD" id="cd01837">
    <property type="entry name" value="SGNH_plant_lipase_like"/>
    <property type="match status" value="1"/>
</dbReference>
<dbReference type="AlphaFoldDB" id="A0A833RIU9"/>
<keyword evidence="4" id="KW-0325">Glycoprotein</keyword>
<accession>A0A833RIU9</accession>
<dbReference type="Gene3D" id="3.40.50.1110">
    <property type="entry name" value="SGNH hydrolase"/>
    <property type="match status" value="2"/>
</dbReference>
<keyword evidence="7" id="KW-1185">Reference proteome</keyword>
<dbReference type="InterPro" id="IPR001087">
    <property type="entry name" value="GDSL"/>
</dbReference>
<comment type="caution">
    <text evidence="6">The sequence shown here is derived from an EMBL/GenBank/DDBJ whole genome shotgun (WGS) entry which is preliminary data.</text>
</comment>
<dbReference type="Proteomes" id="UP000623129">
    <property type="component" value="Unassembled WGS sequence"/>
</dbReference>
<evidence type="ECO:0000256" key="3">
    <source>
        <dbReference type="ARBA" id="ARBA00022801"/>
    </source>
</evidence>
<evidence type="ECO:0000313" key="7">
    <source>
        <dbReference type="Proteomes" id="UP000623129"/>
    </source>
</evidence>